<dbReference type="Gene3D" id="3.40.50.1820">
    <property type="entry name" value="alpha/beta hydrolase"/>
    <property type="match status" value="1"/>
</dbReference>
<keyword evidence="5" id="KW-1185">Reference proteome</keyword>
<sequence length="298" mass="33708">MDEIEHKYMEVNGQKLHVAETGKGSLVVVFLYGFPEIWYSWRHQMVGAAQAGFRAIAPDYRGYGLSDPPPEPEKTTYSDFVSDLLAILDAMSISKIFLVAKDFGVRIASLFVLLHKDRASGIITLGVPFTPRSRPSFTQSLPEGCYVLRWQEPGRAEAEFSCFDAKTVVRKIYILFSKPEIPTAPEGIEIMDLVDQSSPLPSWFTEEDLAMYGSLYEKSGFSTALRVPYRSLYEEFNISNLRIEVPGLMIIGERDYSLKFPGLEDYIRSGRVKASIPNLEMISFPEGTHFFQEQLPET</sequence>
<dbReference type="EMBL" id="JBJUIK010000008">
    <property type="protein sequence ID" value="KAL3519718.1"/>
    <property type="molecule type" value="Genomic_DNA"/>
</dbReference>
<dbReference type="InterPro" id="IPR000639">
    <property type="entry name" value="Epox_hydrolase-like"/>
</dbReference>
<evidence type="ECO:0000259" key="3">
    <source>
        <dbReference type="Pfam" id="PF00561"/>
    </source>
</evidence>
<dbReference type="SUPFAM" id="SSF53474">
    <property type="entry name" value="alpha/beta-Hydrolases"/>
    <property type="match status" value="1"/>
</dbReference>
<reference evidence="4 5" key="1">
    <citation type="submission" date="2024-11" db="EMBL/GenBank/DDBJ databases">
        <title>A near-complete genome assembly of Cinchona calisaya.</title>
        <authorList>
            <person name="Lian D.C."/>
            <person name="Zhao X.W."/>
            <person name="Wei L."/>
        </authorList>
    </citation>
    <scope>NUCLEOTIDE SEQUENCE [LARGE SCALE GENOMIC DNA]</scope>
    <source>
        <tissue evidence="4">Nenye</tissue>
    </source>
</reference>
<evidence type="ECO:0000256" key="1">
    <source>
        <dbReference type="ARBA" id="ARBA00022801"/>
    </source>
</evidence>
<dbReference type="AlphaFoldDB" id="A0ABD2ZK63"/>
<keyword evidence="1" id="KW-0378">Hydrolase</keyword>
<comment type="caution">
    <text evidence="4">The sequence shown here is derived from an EMBL/GenBank/DDBJ whole genome shotgun (WGS) entry which is preliminary data.</text>
</comment>
<accession>A0ABD2ZK63</accession>
<evidence type="ECO:0000313" key="5">
    <source>
        <dbReference type="Proteomes" id="UP001630127"/>
    </source>
</evidence>
<dbReference type="Pfam" id="PF00561">
    <property type="entry name" value="Abhydrolase_1"/>
    <property type="match status" value="1"/>
</dbReference>
<proteinExistence type="inferred from homology"/>
<gene>
    <name evidence="4" type="ORF">ACH5RR_017867</name>
</gene>
<dbReference type="PANTHER" id="PTHR43329">
    <property type="entry name" value="EPOXIDE HYDROLASE"/>
    <property type="match status" value="1"/>
</dbReference>
<dbReference type="GO" id="GO:0016787">
    <property type="term" value="F:hydrolase activity"/>
    <property type="evidence" value="ECO:0007669"/>
    <property type="project" value="UniProtKB-KW"/>
</dbReference>
<comment type="similarity">
    <text evidence="2">Belongs to the AB hydrolase superfamily. Epoxide hydrolase family.</text>
</comment>
<dbReference type="PRINTS" id="PR00412">
    <property type="entry name" value="EPOXHYDRLASE"/>
</dbReference>
<dbReference type="InterPro" id="IPR000073">
    <property type="entry name" value="AB_hydrolase_1"/>
</dbReference>
<name>A0ABD2ZK63_9GENT</name>
<feature type="domain" description="AB hydrolase-1" evidence="3">
    <location>
        <begin position="27"/>
        <end position="292"/>
    </location>
</feature>
<evidence type="ECO:0000256" key="2">
    <source>
        <dbReference type="ARBA" id="ARBA00038334"/>
    </source>
</evidence>
<dbReference type="InterPro" id="IPR029058">
    <property type="entry name" value="AB_hydrolase_fold"/>
</dbReference>
<evidence type="ECO:0000313" key="4">
    <source>
        <dbReference type="EMBL" id="KAL3519718.1"/>
    </source>
</evidence>
<organism evidence="4 5">
    <name type="scientific">Cinchona calisaya</name>
    <dbReference type="NCBI Taxonomy" id="153742"/>
    <lineage>
        <taxon>Eukaryota</taxon>
        <taxon>Viridiplantae</taxon>
        <taxon>Streptophyta</taxon>
        <taxon>Embryophyta</taxon>
        <taxon>Tracheophyta</taxon>
        <taxon>Spermatophyta</taxon>
        <taxon>Magnoliopsida</taxon>
        <taxon>eudicotyledons</taxon>
        <taxon>Gunneridae</taxon>
        <taxon>Pentapetalae</taxon>
        <taxon>asterids</taxon>
        <taxon>lamiids</taxon>
        <taxon>Gentianales</taxon>
        <taxon>Rubiaceae</taxon>
        <taxon>Cinchonoideae</taxon>
        <taxon>Cinchoneae</taxon>
        <taxon>Cinchona</taxon>
    </lineage>
</organism>
<protein>
    <recommendedName>
        <fullName evidence="3">AB hydrolase-1 domain-containing protein</fullName>
    </recommendedName>
</protein>
<dbReference type="Proteomes" id="UP001630127">
    <property type="component" value="Unassembled WGS sequence"/>
</dbReference>